<dbReference type="Gene3D" id="2.60.120.10">
    <property type="entry name" value="Jelly Rolls"/>
    <property type="match status" value="1"/>
</dbReference>
<proteinExistence type="predicted"/>
<dbReference type="EMBL" id="CM001488">
    <property type="protein sequence ID" value="EIM64074.1"/>
    <property type="molecule type" value="Genomic_DNA"/>
</dbReference>
<dbReference type="GO" id="GO:0003700">
    <property type="term" value="F:DNA-binding transcription factor activity"/>
    <property type="evidence" value="ECO:0007669"/>
    <property type="project" value="TreeGrafter"/>
</dbReference>
<reference evidence="2 3" key="2">
    <citation type="submission" date="2012-02" db="EMBL/GenBank/DDBJ databases">
        <title>Improved High-Quality Draft sequence of Desulfobacter postgatei 2ac9.</title>
        <authorList>
            <consortium name="US DOE Joint Genome Institute"/>
            <person name="Lucas S."/>
            <person name="Han J."/>
            <person name="Lapidus A."/>
            <person name="Cheng J.-F."/>
            <person name="Goodwin L."/>
            <person name="Pitluck S."/>
            <person name="Peters L."/>
            <person name="Ovchinnikova G."/>
            <person name="Held B."/>
            <person name="Detter J.C."/>
            <person name="Han C."/>
            <person name="Tapia R."/>
            <person name="Land M."/>
            <person name="Hauser L."/>
            <person name="Kyrpides N."/>
            <person name="Ivanova N."/>
            <person name="Pagani I."/>
            <person name="Orellana R."/>
            <person name="Lovley D."/>
            <person name="Woyke T."/>
        </authorList>
    </citation>
    <scope>NUCLEOTIDE SEQUENCE [LARGE SCALE GENOMIC DNA]</scope>
    <source>
        <strain evidence="2 3">2ac9</strain>
    </source>
</reference>
<reference evidence="2 3" key="1">
    <citation type="submission" date="2011-09" db="EMBL/GenBank/DDBJ databases">
        <authorList>
            <consortium name="US DOE Joint Genome Institute (JGI-PGF)"/>
            <person name="Lucas S."/>
            <person name="Han J."/>
            <person name="Lapidus A."/>
            <person name="Cheng J.-F."/>
            <person name="Goodwin L."/>
            <person name="Pitluck S."/>
            <person name="Peters L."/>
            <person name="Land M.L."/>
            <person name="Hauser L."/>
            <person name="Orellana R."/>
            <person name="Lovley D."/>
            <person name="Woyke T.J."/>
        </authorList>
    </citation>
    <scope>NUCLEOTIDE SEQUENCE [LARGE SCALE GENOMIC DNA]</scope>
    <source>
        <strain evidence="2 3">2ac9</strain>
    </source>
</reference>
<organism evidence="2 3">
    <name type="scientific">Desulfobacter postgatei 2ac9</name>
    <dbReference type="NCBI Taxonomy" id="879212"/>
    <lineage>
        <taxon>Bacteria</taxon>
        <taxon>Pseudomonadati</taxon>
        <taxon>Thermodesulfobacteriota</taxon>
        <taxon>Desulfobacteria</taxon>
        <taxon>Desulfobacterales</taxon>
        <taxon>Desulfobacteraceae</taxon>
        <taxon>Desulfobacter</taxon>
    </lineage>
</organism>
<evidence type="ECO:0000313" key="3">
    <source>
        <dbReference type="Proteomes" id="UP000005778"/>
    </source>
</evidence>
<accession>I5B3L1</accession>
<protein>
    <submittedName>
        <fullName evidence="2">Cyclic nucleotide-binding protein</fullName>
    </submittedName>
</protein>
<sequence length="187" mass="21095">MDSLSSTDLEFILNKSNSQMTGKSMKPNDRQNAAGPPQEKYARYAHVLQKTKWAREFSWEHTKKICFYIEPVIAKPGAIVFKEGDTDKSLGIIVKGAIDIIKENTRITTLTSSQTFGEMALIDGEPRSASGIAVKETVIFFMTQDNLIRLTQDDPQLGVQLLWKISKLISQRLRQTTGMLVDYMGEY</sequence>
<dbReference type="InterPro" id="IPR018490">
    <property type="entry name" value="cNMP-bd_dom_sf"/>
</dbReference>
<dbReference type="SUPFAM" id="SSF51206">
    <property type="entry name" value="cAMP-binding domain-like"/>
    <property type="match status" value="1"/>
</dbReference>
<keyword evidence="3" id="KW-1185">Reference proteome</keyword>
<gene>
    <name evidence="2" type="ORF">DespoDRAFT_02190</name>
</gene>
<evidence type="ECO:0000313" key="2">
    <source>
        <dbReference type="EMBL" id="EIM64074.1"/>
    </source>
</evidence>
<dbReference type="GO" id="GO:0005829">
    <property type="term" value="C:cytosol"/>
    <property type="evidence" value="ECO:0007669"/>
    <property type="project" value="TreeGrafter"/>
</dbReference>
<dbReference type="CDD" id="cd00038">
    <property type="entry name" value="CAP_ED"/>
    <property type="match status" value="1"/>
</dbReference>
<dbReference type="SMART" id="SM00100">
    <property type="entry name" value="cNMP"/>
    <property type="match status" value="1"/>
</dbReference>
<dbReference type="Proteomes" id="UP000005778">
    <property type="component" value="Chromosome"/>
</dbReference>
<dbReference type="eggNOG" id="COG0664">
    <property type="taxonomic scope" value="Bacteria"/>
</dbReference>
<dbReference type="PANTHER" id="PTHR24567">
    <property type="entry name" value="CRP FAMILY TRANSCRIPTIONAL REGULATORY PROTEIN"/>
    <property type="match status" value="1"/>
</dbReference>
<dbReference type="InterPro" id="IPR014710">
    <property type="entry name" value="RmlC-like_jellyroll"/>
</dbReference>
<dbReference type="PANTHER" id="PTHR24567:SF74">
    <property type="entry name" value="HTH-TYPE TRANSCRIPTIONAL REGULATOR ARCR"/>
    <property type="match status" value="1"/>
</dbReference>
<dbReference type="STRING" id="879212.DespoDRAFT_02190"/>
<dbReference type="Pfam" id="PF00027">
    <property type="entry name" value="cNMP_binding"/>
    <property type="match status" value="1"/>
</dbReference>
<dbReference type="HOGENOM" id="CLU_075053_16_0_7"/>
<dbReference type="InterPro" id="IPR000595">
    <property type="entry name" value="cNMP-bd_dom"/>
</dbReference>
<feature type="domain" description="Cyclic nucleotide-binding" evidence="1">
    <location>
        <begin position="69"/>
        <end position="150"/>
    </location>
</feature>
<evidence type="ECO:0000259" key="1">
    <source>
        <dbReference type="PROSITE" id="PS50042"/>
    </source>
</evidence>
<name>I5B3L1_9BACT</name>
<dbReference type="InterPro" id="IPR050397">
    <property type="entry name" value="Env_Response_Regulators"/>
</dbReference>
<dbReference type="PROSITE" id="PS50042">
    <property type="entry name" value="CNMP_BINDING_3"/>
    <property type="match status" value="1"/>
</dbReference>
<dbReference type="AlphaFoldDB" id="I5B3L1"/>